<keyword evidence="3" id="KW-0150">Chloroplast</keyword>
<geneLocation type="chloroplast" evidence="3"/>
<keyword evidence="2" id="KW-0808">Transferase</keyword>
<dbReference type="InterPro" id="IPR029063">
    <property type="entry name" value="SAM-dependent_MTases_sf"/>
</dbReference>
<dbReference type="Pfam" id="PF00145">
    <property type="entry name" value="DNA_methylase"/>
    <property type="match status" value="1"/>
</dbReference>
<reference evidence="3" key="1">
    <citation type="submission" date="2018-07" db="EMBL/GenBank/DDBJ databases">
        <authorList>
            <person name="Quirk P.G."/>
            <person name="Krulwich T.A."/>
        </authorList>
    </citation>
    <scope>NUCLEOTIDE SEQUENCE</scope>
</reference>
<proteinExistence type="predicted"/>
<dbReference type="InterPro" id="IPR001525">
    <property type="entry name" value="C5_MeTfrase"/>
</dbReference>
<protein>
    <recommendedName>
        <fullName evidence="4">DNA (cytosine-5-)-methyltransferase</fullName>
    </recommendedName>
</protein>
<dbReference type="EMBL" id="MH591106">
    <property type="protein sequence ID" value="AYC65144.1"/>
    <property type="molecule type" value="Genomic_DNA"/>
</dbReference>
<keyword evidence="1" id="KW-0489">Methyltransferase</keyword>
<evidence type="ECO:0000256" key="2">
    <source>
        <dbReference type="ARBA" id="ARBA00022679"/>
    </source>
</evidence>
<dbReference type="AlphaFoldDB" id="A0A386B0C2"/>
<dbReference type="GeneID" id="38278952"/>
<gene>
    <name evidence="3" type="primary">orf109</name>
</gene>
<evidence type="ECO:0000256" key="1">
    <source>
        <dbReference type="ARBA" id="ARBA00022603"/>
    </source>
</evidence>
<dbReference type="GO" id="GO:0008168">
    <property type="term" value="F:methyltransferase activity"/>
    <property type="evidence" value="ECO:0007669"/>
    <property type="project" value="UniProtKB-KW"/>
</dbReference>
<dbReference type="RefSeq" id="YP_009519128.1">
    <property type="nucleotide sequence ID" value="NC_039523.1"/>
</dbReference>
<evidence type="ECO:0008006" key="4">
    <source>
        <dbReference type="Google" id="ProtNLM"/>
    </source>
</evidence>
<keyword evidence="3" id="KW-0934">Plastid</keyword>
<evidence type="ECO:0000313" key="3">
    <source>
        <dbReference type="EMBL" id="AYC65144.1"/>
    </source>
</evidence>
<dbReference type="SUPFAM" id="SSF53335">
    <property type="entry name" value="S-adenosyl-L-methionine-dependent methyltransferases"/>
    <property type="match status" value="1"/>
</dbReference>
<reference evidence="3" key="2">
    <citation type="journal article" date="2019" name="Mol. Phylogenet. Evol.">
        <title>Reassessment of the classification of bryopsidales (chlorophyta) based on chloroplast phylogenomic analyses.</title>
        <authorList>
            <person name="Cremen M.C."/>
            <person name="Leliaert F."/>
            <person name="West J."/>
            <person name="Lam D.W."/>
            <person name="Shimada S."/>
            <person name="Lopez-Bautista J.M."/>
            <person name="Verbruggen H."/>
        </authorList>
    </citation>
    <scope>NUCLEOTIDE SEQUENCE</scope>
</reference>
<dbReference type="GO" id="GO:0032259">
    <property type="term" value="P:methylation"/>
    <property type="evidence" value="ECO:0007669"/>
    <property type="project" value="UniProtKB-KW"/>
</dbReference>
<organism evidence="3">
    <name type="scientific">Caulerpa verticillata</name>
    <dbReference type="NCBI Taxonomy" id="177082"/>
    <lineage>
        <taxon>Eukaryota</taxon>
        <taxon>Viridiplantae</taxon>
        <taxon>Chlorophyta</taxon>
        <taxon>core chlorophytes</taxon>
        <taxon>Ulvophyceae</taxon>
        <taxon>TCBD clade</taxon>
        <taxon>Bryopsidales</taxon>
        <taxon>Halimedineae</taxon>
        <taxon>Caulerpaceae</taxon>
        <taxon>Caulerpa</taxon>
    </lineage>
</organism>
<sequence>MEYHKIKNDYLLSDFINLYFRKMIAMNLNFHQKQTSIKKLLEQFALVVESHPGYTLFPSQIEYRLSIQDCLLLQNFQTCFQLCGCKTSKYKQIGNTIPTNLSFVLGDQI</sequence>
<name>A0A386B0C2_9CHLO</name>
<accession>A0A386B0C2</accession>
<dbReference type="Gene3D" id="3.90.120.10">
    <property type="entry name" value="DNA Methylase, subunit A, domain 2"/>
    <property type="match status" value="1"/>
</dbReference>